<reference evidence="1 2" key="1">
    <citation type="journal article" date="2015" name="Genome Biol. Evol.">
        <title>Comparative Genomics of a Bacterivorous Green Alga Reveals Evolutionary Causalities and Consequences of Phago-Mixotrophic Mode of Nutrition.</title>
        <authorList>
            <person name="Burns J.A."/>
            <person name="Paasch A."/>
            <person name="Narechania A."/>
            <person name="Kim E."/>
        </authorList>
    </citation>
    <scope>NUCLEOTIDE SEQUENCE [LARGE SCALE GENOMIC DNA]</scope>
    <source>
        <strain evidence="1 2">PLY_AMNH</strain>
    </source>
</reference>
<name>A0AAE0L3X6_9CHLO</name>
<sequence length="311" mass="32633">MAHVLPLTLSPGLRSIDRNGLRLVVRNDTSSRTRGSARKFVCKASSSVDPGYPSRRKALIRLGEAALELSVASAFELNFRPKAPGDAQMNIFESILSLAPYKTDAAQKTRAEDALKRAQALLQAGDDAGAAAAFSEVLAAAPREYKLCQAALSGRQEANRNLGKGNGPDQLNQWCWGRGIRWPVCVYVISCGTYLAGTASSGVYRISLELALPSARCLMAVSPGGGLVVIGPDVRYWHLVVNGDGHGTDPSLGLGGSASPVPLPWSLRERLALCPLGLGSAALCPPVVSAGSACSVPSQDLCGERLLCALP</sequence>
<accession>A0AAE0L3X6</accession>
<evidence type="ECO:0000313" key="1">
    <source>
        <dbReference type="EMBL" id="KAK3271216.1"/>
    </source>
</evidence>
<proteinExistence type="predicted"/>
<gene>
    <name evidence="1" type="ORF">CYMTET_20420</name>
</gene>
<protein>
    <submittedName>
        <fullName evidence="1">Uncharacterized protein</fullName>
    </submittedName>
</protein>
<comment type="caution">
    <text evidence="1">The sequence shown here is derived from an EMBL/GenBank/DDBJ whole genome shotgun (WGS) entry which is preliminary data.</text>
</comment>
<dbReference type="EMBL" id="LGRX02009932">
    <property type="protein sequence ID" value="KAK3271216.1"/>
    <property type="molecule type" value="Genomic_DNA"/>
</dbReference>
<organism evidence="1 2">
    <name type="scientific">Cymbomonas tetramitiformis</name>
    <dbReference type="NCBI Taxonomy" id="36881"/>
    <lineage>
        <taxon>Eukaryota</taxon>
        <taxon>Viridiplantae</taxon>
        <taxon>Chlorophyta</taxon>
        <taxon>Pyramimonadophyceae</taxon>
        <taxon>Pyramimonadales</taxon>
        <taxon>Pyramimonadaceae</taxon>
        <taxon>Cymbomonas</taxon>
    </lineage>
</organism>
<dbReference type="Proteomes" id="UP001190700">
    <property type="component" value="Unassembled WGS sequence"/>
</dbReference>
<keyword evidence="2" id="KW-1185">Reference proteome</keyword>
<dbReference type="AlphaFoldDB" id="A0AAE0L3X6"/>
<evidence type="ECO:0000313" key="2">
    <source>
        <dbReference type="Proteomes" id="UP001190700"/>
    </source>
</evidence>